<accession>A0A182KDP4</accession>
<dbReference type="VEuPathDB" id="VectorBase:ACHR008881"/>
<proteinExistence type="predicted"/>
<dbReference type="SMART" id="SM00398">
    <property type="entry name" value="HMG"/>
    <property type="match status" value="1"/>
</dbReference>
<dbReference type="Gene3D" id="1.10.30.10">
    <property type="entry name" value="High mobility group box domain"/>
    <property type="match status" value="1"/>
</dbReference>
<feature type="compositionally biased region" description="Basic and acidic residues" evidence="5">
    <location>
        <begin position="587"/>
        <end position="611"/>
    </location>
</feature>
<protein>
    <recommendedName>
        <fullName evidence="6">HMG box domain-containing protein</fullName>
    </recommendedName>
</protein>
<keyword evidence="3 4" id="KW-0539">Nucleus</keyword>
<feature type="domain" description="HMG box" evidence="6">
    <location>
        <begin position="117"/>
        <end position="185"/>
    </location>
</feature>
<feature type="region of interest" description="Disordered" evidence="5">
    <location>
        <begin position="447"/>
        <end position="532"/>
    </location>
</feature>
<feature type="compositionally biased region" description="Acidic residues" evidence="5">
    <location>
        <begin position="645"/>
        <end position="658"/>
    </location>
</feature>
<evidence type="ECO:0000256" key="4">
    <source>
        <dbReference type="PROSITE-ProRule" id="PRU00267"/>
    </source>
</evidence>
<feature type="compositionally biased region" description="Acidic residues" evidence="5">
    <location>
        <begin position="621"/>
        <end position="633"/>
    </location>
</feature>
<dbReference type="Pfam" id="PF00505">
    <property type="entry name" value="HMG_box"/>
    <property type="match status" value="1"/>
</dbReference>
<feature type="compositionally biased region" description="Low complexity" evidence="5">
    <location>
        <begin position="426"/>
        <end position="436"/>
    </location>
</feature>
<evidence type="ECO:0000313" key="8">
    <source>
        <dbReference type="Proteomes" id="UP000075881"/>
    </source>
</evidence>
<reference evidence="8" key="1">
    <citation type="submission" date="2013-03" db="EMBL/GenBank/DDBJ databases">
        <title>The Genome Sequence of Anopheles christyi ACHKN1017.</title>
        <authorList>
            <consortium name="The Broad Institute Genomics Platform"/>
            <person name="Neafsey D.E."/>
            <person name="Besansky N."/>
            <person name="Walker B."/>
            <person name="Young S.K."/>
            <person name="Zeng Q."/>
            <person name="Gargeya S."/>
            <person name="Fitzgerald M."/>
            <person name="Haas B."/>
            <person name="Abouelleil A."/>
            <person name="Allen A.W."/>
            <person name="Alvarado L."/>
            <person name="Arachchi H.M."/>
            <person name="Berlin A.M."/>
            <person name="Chapman S.B."/>
            <person name="Gainer-Dewar J."/>
            <person name="Goldberg J."/>
            <person name="Griggs A."/>
            <person name="Gujja S."/>
            <person name="Hansen M."/>
            <person name="Howarth C."/>
            <person name="Imamovic A."/>
            <person name="Ireland A."/>
            <person name="Larimer J."/>
            <person name="McCowan C."/>
            <person name="Murphy C."/>
            <person name="Pearson M."/>
            <person name="Poon T.W."/>
            <person name="Priest M."/>
            <person name="Roberts A."/>
            <person name="Saif S."/>
            <person name="Shea T."/>
            <person name="Sisk P."/>
            <person name="Sykes S."/>
            <person name="Wortman J."/>
            <person name="Nusbaum C."/>
            <person name="Birren B."/>
        </authorList>
    </citation>
    <scope>NUCLEOTIDE SEQUENCE [LARGE SCALE GENOMIC DNA]</scope>
    <source>
        <strain evidence="8">ACHKN1017</strain>
    </source>
</reference>
<evidence type="ECO:0000256" key="5">
    <source>
        <dbReference type="SAM" id="MobiDB-lite"/>
    </source>
</evidence>
<feature type="DNA-binding region" description="HMG box" evidence="4">
    <location>
        <begin position="117"/>
        <end position="185"/>
    </location>
</feature>
<organism evidence="7 8">
    <name type="scientific">Anopheles christyi</name>
    <dbReference type="NCBI Taxonomy" id="43041"/>
    <lineage>
        <taxon>Eukaryota</taxon>
        <taxon>Metazoa</taxon>
        <taxon>Ecdysozoa</taxon>
        <taxon>Arthropoda</taxon>
        <taxon>Hexapoda</taxon>
        <taxon>Insecta</taxon>
        <taxon>Pterygota</taxon>
        <taxon>Neoptera</taxon>
        <taxon>Endopterygota</taxon>
        <taxon>Diptera</taxon>
        <taxon>Nematocera</taxon>
        <taxon>Culicoidea</taxon>
        <taxon>Culicidae</taxon>
        <taxon>Anophelinae</taxon>
        <taxon>Anopheles</taxon>
    </lineage>
</organism>
<dbReference type="GO" id="GO:0005634">
    <property type="term" value="C:nucleus"/>
    <property type="evidence" value="ECO:0007669"/>
    <property type="project" value="UniProtKB-SubCell"/>
</dbReference>
<evidence type="ECO:0000256" key="3">
    <source>
        <dbReference type="ARBA" id="ARBA00023242"/>
    </source>
</evidence>
<sequence>MSKKFEGVPSDHEDESESEEENEEIQGDAGNGDWTPADYAKLVEQLRSVLPRKDTKKYQSTLKKIPWEQVAFDGHSADVVKAVTEELVEKVRKFRSMAEIVDDMEQAASKLSSAGKPKHPLSAYNVFVKEKYAAFKAKNPDMTSGMLLKLLSQEFSTLSDKKKQKYETMAAASKEQYKLELAQFYRDNPNAVPDAKLKKASSSRRRANKNPNTITPFGLFRKEKQQEMEEVTHLALRKLWEELEMSKKVKYIQKAFQSQSESAGGKLKLTKCEQSLLEVASGKPEPIPRTTSEYYLKHYAEPMPAMSLNEWRKFRLLEYKSLPKVRKLQLEIEFRHAKQEYVTKYQEYITNMQDEVARQTEIDVLKSFVATKLDKEEQQQLDNRPFHLLVESSNVCDMTVPIAESTTLNVMKDKKMKNKLTKKDAAAAPLAPPADLGSPITKPVKSILKSPAKKRPLVEIVSEPTPKKKKKASHAGNESDSNSEIKEKKPVVAQEIEEVSVGTNSSKAGSKKNGETTSEPLRPPKKFHYLGKDEKCEESFNKLSAHRKAAMRVEMRAAQKKYFKQLKKYLLVVPREKLEVYIKKLKKMESQHMKDGDTTDEESAKKVPKEEPDSDSSSSESNDEDEEQAEEETTGTTGTNGNNGNDEDDDDDDDSDDE</sequence>
<dbReference type="AlphaFoldDB" id="A0A182KDP4"/>
<comment type="subcellular location">
    <subcellularLocation>
        <location evidence="1">Nucleus</location>
    </subcellularLocation>
</comment>
<feature type="region of interest" description="Disordered" evidence="5">
    <location>
        <begin position="587"/>
        <end position="658"/>
    </location>
</feature>
<dbReference type="InterPro" id="IPR036910">
    <property type="entry name" value="HMG_box_dom_sf"/>
</dbReference>
<feature type="compositionally biased region" description="Acidic residues" evidence="5">
    <location>
        <begin position="12"/>
        <end position="26"/>
    </location>
</feature>
<dbReference type="GO" id="GO:0003677">
    <property type="term" value="F:DNA binding"/>
    <property type="evidence" value="ECO:0007669"/>
    <property type="project" value="UniProtKB-UniRule"/>
</dbReference>
<evidence type="ECO:0000256" key="2">
    <source>
        <dbReference type="ARBA" id="ARBA00023125"/>
    </source>
</evidence>
<dbReference type="Proteomes" id="UP000075881">
    <property type="component" value="Unassembled WGS sequence"/>
</dbReference>
<dbReference type="PROSITE" id="PS50118">
    <property type="entry name" value="HMG_BOX_2"/>
    <property type="match status" value="1"/>
</dbReference>
<dbReference type="PANTHER" id="PTHR46318:SF3">
    <property type="entry name" value="UPSTREAM BINDING TRANSCRIPTION FACTOR"/>
    <property type="match status" value="1"/>
</dbReference>
<name>A0A182KDP4_9DIPT</name>
<dbReference type="PANTHER" id="PTHR46318">
    <property type="entry name" value="UPSTREAM BINDING TRANSCRIPTION FACTOR"/>
    <property type="match status" value="1"/>
</dbReference>
<evidence type="ECO:0000256" key="1">
    <source>
        <dbReference type="ARBA" id="ARBA00004123"/>
    </source>
</evidence>
<evidence type="ECO:0000313" key="7">
    <source>
        <dbReference type="EnsemblMetazoa" id="ACHR008881-PA"/>
    </source>
</evidence>
<dbReference type="InterPro" id="IPR051762">
    <property type="entry name" value="UBF1"/>
</dbReference>
<keyword evidence="2 4" id="KW-0238">DNA-binding</keyword>
<keyword evidence="8" id="KW-1185">Reference proteome</keyword>
<reference evidence="7" key="2">
    <citation type="submission" date="2020-05" db="UniProtKB">
        <authorList>
            <consortium name="EnsemblMetazoa"/>
        </authorList>
    </citation>
    <scope>IDENTIFICATION</scope>
    <source>
        <strain evidence="7">ACHKN1017</strain>
    </source>
</reference>
<dbReference type="InterPro" id="IPR009071">
    <property type="entry name" value="HMG_box_dom"/>
</dbReference>
<feature type="region of interest" description="Disordered" evidence="5">
    <location>
        <begin position="423"/>
        <end position="442"/>
    </location>
</feature>
<feature type="compositionally biased region" description="Low complexity" evidence="5">
    <location>
        <begin position="634"/>
        <end position="644"/>
    </location>
</feature>
<feature type="region of interest" description="Disordered" evidence="5">
    <location>
        <begin position="1"/>
        <end position="37"/>
    </location>
</feature>
<dbReference type="STRING" id="43041.A0A182KDP4"/>
<dbReference type="SUPFAM" id="SSF47095">
    <property type="entry name" value="HMG-box"/>
    <property type="match status" value="1"/>
</dbReference>
<feature type="compositionally biased region" description="Basic and acidic residues" evidence="5">
    <location>
        <begin position="1"/>
        <end position="11"/>
    </location>
</feature>
<evidence type="ECO:0000259" key="6">
    <source>
        <dbReference type="PROSITE" id="PS50118"/>
    </source>
</evidence>
<dbReference type="EnsemblMetazoa" id="ACHR008881-RA">
    <property type="protein sequence ID" value="ACHR008881-PA"/>
    <property type="gene ID" value="ACHR008881"/>
</dbReference>